<dbReference type="EMBL" id="FOIM01000056">
    <property type="protein sequence ID" value="SEU20669.1"/>
    <property type="molecule type" value="Genomic_DNA"/>
</dbReference>
<gene>
    <name evidence="1" type="ORF">SAMN05216313_1562</name>
</gene>
<organism evidence="1 2">
    <name type="scientific">Enterocloster lavalensis</name>
    <dbReference type="NCBI Taxonomy" id="460384"/>
    <lineage>
        <taxon>Bacteria</taxon>
        <taxon>Bacillati</taxon>
        <taxon>Bacillota</taxon>
        <taxon>Clostridia</taxon>
        <taxon>Lachnospirales</taxon>
        <taxon>Lachnospiraceae</taxon>
        <taxon>Enterocloster</taxon>
    </lineage>
</organism>
<dbReference type="Pfam" id="PF16079">
    <property type="entry name" value="Phage_holin_5_2"/>
    <property type="match status" value="1"/>
</dbReference>
<keyword evidence="2" id="KW-1185">Reference proteome</keyword>
<evidence type="ECO:0000313" key="1">
    <source>
        <dbReference type="EMBL" id="SEU20669.1"/>
    </source>
</evidence>
<dbReference type="AlphaFoldDB" id="A0A1I0KAZ3"/>
<name>A0A1I0KAZ3_9FIRM</name>
<reference evidence="2" key="1">
    <citation type="submission" date="2016-10" db="EMBL/GenBank/DDBJ databases">
        <authorList>
            <person name="Varghese N."/>
            <person name="Submissions S."/>
        </authorList>
    </citation>
    <scope>NUCLEOTIDE SEQUENCE [LARGE SCALE GENOMIC DNA]</scope>
    <source>
        <strain evidence="2">NLAE-zl-G277</strain>
    </source>
</reference>
<dbReference type="Proteomes" id="UP000198508">
    <property type="component" value="Unassembled WGS sequence"/>
</dbReference>
<proteinExistence type="predicted"/>
<evidence type="ECO:0000313" key="2">
    <source>
        <dbReference type="Proteomes" id="UP000198508"/>
    </source>
</evidence>
<accession>A0A1I0KAZ3</accession>
<dbReference type="InterPro" id="IPR032111">
    <property type="entry name" value="Clostridium_phage_holin"/>
</dbReference>
<protein>
    <submittedName>
        <fullName evidence="1">Phage holin family Hol44, holin superfamily V</fullName>
    </submittedName>
</protein>
<sequence length="98" mass="11428">MEFTQYIKPEMLVLVPVLWLIGNALKRTPKVPDWLIPYVLGIMGVAGCARPEILRRCRCLPLLHRGFWWQEPVFGGTSLSNRWGNGMKVEIRKHEIWL</sequence>